<sequence length="273" mass="29678">MVTMAAVCGHQSRWIAPTAASSSSSSASEILSRAAHVRARPSLLQLPSLSGVRLTWNRRHGATRASVSDPGFVGGEVRAASAEAAATVKYVDPEAAKELVTKEGYTIVDIRDESQYKRSHIASSVHIPLFIENTDSDIGTLLRKQMHMSFAGTFYGVAFTKTNPDFVATFEKQFQKDSKILIVCQEGLRSGKAAEELEGAGFQNVSYLVNGLQKVKPGIFEKEGPKELEDAGKAGLVTIQGQFSIVLGTILVLAYLFLQFFPDQAEQLFFTNK</sequence>
<dbReference type="SMART" id="SM00450">
    <property type="entry name" value="RHOD"/>
    <property type="match status" value="1"/>
</dbReference>
<dbReference type="PANTHER" id="PTHR45508:SF1">
    <property type="entry name" value="RHODANESE-LIKE DOMAIN-CONTAINING PROTEIN 9, CHLOROPLASTIC"/>
    <property type="match status" value="1"/>
</dbReference>
<keyword evidence="4" id="KW-1185">Reference proteome</keyword>
<evidence type="ECO:0000313" key="4">
    <source>
        <dbReference type="Proteomes" id="UP001497512"/>
    </source>
</evidence>
<keyword evidence="1" id="KW-1133">Transmembrane helix</keyword>
<protein>
    <recommendedName>
        <fullName evidence="2">Rhodanese domain-containing protein</fullName>
    </recommendedName>
</protein>
<dbReference type="Pfam" id="PF00581">
    <property type="entry name" value="Rhodanese"/>
    <property type="match status" value="1"/>
</dbReference>
<keyword evidence="1" id="KW-0812">Transmembrane</keyword>
<dbReference type="CDD" id="cd00158">
    <property type="entry name" value="RHOD"/>
    <property type="match status" value="1"/>
</dbReference>
<dbReference type="EMBL" id="OZ019908">
    <property type="protein sequence ID" value="CAK9207703.1"/>
    <property type="molecule type" value="Genomic_DNA"/>
</dbReference>
<evidence type="ECO:0000313" key="3">
    <source>
        <dbReference type="EMBL" id="CAK9207703.1"/>
    </source>
</evidence>
<reference evidence="3" key="1">
    <citation type="submission" date="2024-02" db="EMBL/GenBank/DDBJ databases">
        <authorList>
            <consortium name="ELIXIR-Norway"/>
            <consortium name="Elixir Norway"/>
        </authorList>
    </citation>
    <scope>NUCLEOTIDE SEQUENCE</scope>
</reference>
<accession>A0ABP0TYF6</accession>
<dbReference type="InterPro" id="IPR001763">
    <property type="entry name" value="Rhodanese-like_dom"/>
</dbReference>
<dbReference type="InterPro" id="IPR036873">
    <property type="entry name" value="Rhodanese-like_dom_sf"/>
</dbReference>
<dbReference type="PANTHER" id="PTHR45508">
    <property type="entry name" value="RHODANESE-LIKE DOMAIN-CONTAINING PROTEIN 9, CHLOROPLASTIC"/>
    <property type="match status" value="1"/>
</dbReference>
<dbReference type="SUPFAM" id="SSF52821">
    <property type="entry name" value="Rhodanese/Cell cycle control phosphatase"/>
    <property type="match status" value="1"/>
</dbReference>
<dbReference type="Gene3D" id="3.40.250.10">
    <property type="entry name" value="Rhodanese-like domain"/>
    <property type="match status" value="1"/>
</dbReference>
<dbReference type="PROSITE" id="PS50206">
    <property type="entry name" value="RHODANESE_3"/>
    <property type="match status" value="1"/>
</dbReference>
<organism evidence="3 4">
    <name type="scientific">Sphagnum troendelagicum</name>
    <dbReference type="NCBI Taxonomy" id="128251"/>
    <lineage>
        <taxon>Eukaryota</taxon>
        <taxon>Viridiplantae</taxon>
        <taxon>Streptophyta</taxon>
        <taxon>Embryophyta</taxon>
        <taxon>Bryophyta</taxon>
        <taxon>Sphagnophytina</taxon>
        <taxon>Sphagnopsida</taxon>
        <taxon>Sphagnales</taxon>
        <taxon>Sphagnaceae</taxon>
        <taxon>Sphagnum</taxon>
    </lineage>
</organism>
<keyword evidence="1" id="KW-0472">Membrane</keyword>
<evidence type="ECO:0000256" key="1">
    <source>
        <dbReference type="SAM" id="Phobius"/>
    </source>
</evidence>
<feature type="transmembrane region" description="Helical" evidence="1">
    <location>
        <begin position="243"/>
        <end position="261"/>
    </location>
</feature>
<dbReference type="InterPro" id="IPR044615">
    <property type="entry name" value="STR9"/>
</dbReference>
<feature type="domain" description="Rhodanese" evidence="2">
    <location>
        <begin position="101"/>
        <end position="224"/>
    </location>
</feature>
<gene>
    <name evidence="3" type="ORF">CSSPTR1EN2_LOCUS8939</name>
</gene>
<dbReference type="Proteomes" id="UP001497512">
    <property type="component" value="Chromosome 16"/>
</dbReference>
<evidence type="ECO:0000259" key="2">
    <source>
        <dbReference type="PROSITE" id="PS50206"/>
    </source>
</evidence>
<proteinExistence type="predicted"/>
<name>A0ABP0TYF6_9BRYO</name>